<dbReference type="GO" id="GO:0020037">
    <property type="term" value="F:heme binding"/>
    <property type="evidence" value="ECO:0007669"/>
    <property type="project" value="InterPro"/>
</dbReference>
<dbReference type="AlphaFoldDB" id="A0A5C5WN00"/>
<keyword evidence="3 7" id="KW-0479">Metal-binding</keyword>
<sequence>MNYNRLMTRSHTSINLFSHLRSRCVCCLLVLLSMVTHAEETRIRLSPIELQATPTTNPRRPVQMDWVIPGEQILVANRRSASLSLIDLANQDTATEFALSASPFALTSLADSPSSRTKRFAVTTSPPGKLLIVEIEAGKVFEAESLNLTSRRMESYVAVHGPTIAVSSVWDRCVWLIDDAKPLRISNRIELAFEAGTLQISPDGEHLIVADAFGGSLALIATSTGEILDVIETGGHNIAGLSFLTPTRLMITHQIHHADGATTIDRIANGAVIENVIQELDLKTNDVDSAELIPRLVGELGEPSHGAADPGAIAIDSTGSRFVAISGNDEVLRLNKYGVNLSLTPVGDRPVDLLLSPAEDSLYCLNQFDETISVISTEENHVERVIPLGPRRTETPADRGERLFFDGSLSRFEWFSCHSCHVRGHTHYGLADTFGDGDSGAPKRVLSLLGGRDNTPWGWNGSKSTLHDQVRQSAILTMRGESPSAREVNDLVAYLHTLNSPPPFQPSRSLEDTRTISRGRAIFDRQGCVSCHVPPLTFTSDSIYNVGIADEHGNQKFNPPSLNGVGYRRGFFHDRRAKTLHDVIVNQSHQLDETLNPNDVEALIRFLESL</sequence>
<keyword evidence="4" id="KW-0732">Signal</keyword>
<dbReference type="OrthoDB" id="9772811at2"/>
<evidence type="ECO:0000256" key="6">
    <source>
        <dbReference type="ARBA" id="ARBA00023004"/>
    </source>
</evidence>
<evidence type="ECO:0000256" key="7">
    <source>
        <dbReference type="PROSITE-ProRule" id="PRU00433"/>
    </source>
</evidence>
<gene>
    <name evidence="9" type="ORF">KOR42_32730</name>
</gene>
<dbReference type="InterPro" id="IPR036909">
    <property type="entry name" value="Cyt_c-like_dom_sf"/>
</dbReference>
<evidence type="ECO:0000256" key="3">
    <source>
        <dbReference type="ARBA" id="ARBA00022723"/>
    </source>
</evidence>
<dbReference type="Gene3D" id="1.10.760.10">
    <property type="entry name" value="Cytochrome c-like domain"/>
    <property type="match status" value="2"/>
</dbReference>
<feature type="domain" description="Cytochrome c" evidence="8">
    <location>
        <begin position="395"/>
        <end position="499"/>
    </location>
</feature>
<protein>
    <submittedName>
        <fullName evidence="9">Di-heme cytochrome c peroxidase</fullName>
    </submittedName>
</protein>
<keyword evidence="2 7" id="KW-0349">Heme</keyword>
<dbReference type="GO" id="GO:0009055">
    <property type="term" value="F:electron transfer activity"/>
    <property type="evidence" value="ECO:0007669"/>
    <property type="project" value="InterPro"/>
</dbReference>
<dbReference type="InterPro" id="IPR011048">
    <property type="entry name" value="Haem_d1_sf"/>
</dbReference>
<keyword evidence="6 7" id="KW-0408">Iron</keyword>
<organism evidence="9 10">
    <name type="scientific">Thalassoglobus neptunius</name>
    <dbReference type="NCBI Taxonomy" id="1938619"/>
    <lineage>
        <taxon>Bacteria</taxon>
        <taxon>Pseudomonadati</taxon>
        <taxon>Planctomycetota</taxon>
        <taxon>Planctomycetia</taxon>
        <taxon>Planctomycetales</taxon>
        <taxon>Planctomycetaceae</taxon>
        <taxon>Thalassoglobus</taxon>
    </lineage>
</organism>
<dbReference type="GO" id="GO:0030313">
    <property type="term" value="C:cell envelope"/>
    <property type="evidence" value="ECO:0007669"/>
    <property type="project" value="UniProtKB-SubCell"/>
</dbReference>
<dbReference type="Proteomes" id="UP000317243">
    <property type="component" value="Unassembled WGS sequence"/>
</dbReference>
<dbReference type="GO" id="GO:0004130">
    <property type="term" value="F:cytochrome-c peroxidase activity"/>
    <property type="evidence" value="ECO:0007669"/>
    <property type="project" value="TreeGrafter"/>
</dbReference>
<comment type="subcellular location">
    <subcellularLocation>
        <location evidence="1">Cell envelope</location>
    </subcellularLocation>
</comment>
<evidence type="ECO:0000313" key="9">
    <source>
        <dbReference type="EMBL" id="TWT51990.1"/>
    </source>
</evidence>
<dbReference type="InterPro" id="IPR004852">
    <property type="entry name" value="Di-haem_cyt_c_peroxidsae"/>
</dbReference>
<evidence type="ECO:0000313" key="10">
    <source>
        <dbReference type="Proteomes" id="UP000317243"/>
    </source>
</evidence>
<evidence type="ECO:0000256" key="1">
    <source>
        <dbReference type="ARBA" id="ARBA00004196"/>
    </source>
</evidence>
<comment type="caution">
    <text evidence="9">The sequence shown here is derived from an EMBL/GenBank/DDBJ whole genome shotgun (WGS) entry which is preliminary data.</text>
</comment>
<dbReference type="PANTHER" id="PTHR30600:SF10">
    <property type="entry name" value="BLL6722 PROTEIN"/>
    <property type="match status" value="1"/>
</dbReference>
<dbReference type="SUPFAM" id="SSF46626">
    <property type="entry name" value="Cytochrome c"/>
    <property type="match status" value="2"/>
</dbReference>
<dbReference type="GO" id="GO:0046872">
    <property type="term" value="F:metal ion binding"/>
    <property type="evidence" value="ECO:0007669"/>
    <property type="project" value="UniProtKB-KW"/>
</dbReference>
<keyword evidence="10" id="KW-1185">Reference proteome</keyword>
<evidence type="ECO:0000256" key="4">
    <source>
        <dbReference type="ARBA" id="ARBA00022729"/>
    </source>
</evidence>
<evidence type="ECO:0000256" key="2">
    <source>
        <dbReference type="ARBA" id="ARBA00022617"/>
    </source>
</evidence>
<dbReference type="Pfam" id="PF03150">
    <property type="entry name" value="CCP_MauG"/>
    <property type="match status" value="2"/>
</dbReference>
<dbReference type="PROSITE" id="PS51007">
    <property type="entry name" value="CYTC"/>
    <property type="match status" value="2"/>
</dbReference>
<keyword evidence="5" id="KW-0560">Oxidoreductase</keyword>
<dbReference type="InterPro" id="IPR051395">
    <property type="entry name" value="Cytochrome_c_Peroxidase/MauG"/>
</dbReference>
<evidence type="ECO:0000256" key="5">
    <source>
        <dbReference type="ARBA" id="ARBA00023002"/>
    </source>
</evidence>
<proteinExistence type="predicted"/>
<name>A0A5C5WN00_9PLAN</name>
<reference evidence="9 10" key="1">
    <citation type="submission" date="2019-02" db="EMBL/GenBank/DDBJ databases">
        <title>Deep-cultivation of Planctomycetes and their phenomic and genomic characterization uncovers novel biology.</title>
        <authorList>
            <person name="Wiegand S."/>
            <person name="Jogler M."/>
            <person name="Boedeker C."/>
            <person name="Pinto D."/>
            <person name="Vollmers J."/>
            <person name="Rivas-Marin E."/>
            <person name="Kohn T."/>
            <person name="Peeters S.H."/>
            <person name="Heuer A."/>
            <person name="Rast P."/>
            <person name="Oberbeckmann S."/>
            <person name="Bunk B."/>
            <person name="Jeske O."/>
            <person name="Meyerdierks A."/>
            <person name="Storesund J.E."/>
            <person name="Kallscheuer N."/>
            <person name="Luecker S."/>
            <person name="Lage O.M."/>
            <person name="Pohl T."/>
            <person name="Merkel B.J."/>
            <person name="Hornburger P."/>
            <person name="Mueller R.-W."/>
            <person name="Bruemmer F."/>
            <person name="Labrenz M."/>
            <person name="Spormann A.M."/>
            <person name="Op Den Camp H."/>
            <person name="Overmann J."/>
            <person name="Amann R."/>
            <person name="Jetten M.S.M."/>
            <person name="Mascher T."/>
            <person name="Medema M.H."/>
            <person name="Devos D.P."/>
            <person name="Kaster A.-K."/>
            <person name="Ovreas L."/>
            <person name="Rohde M."/>
            <person name="Galperin M.Y."/>
            <person name="Jogler C."/>
        </authorList>
    </citation>
    <scope>NUCLEOTIDE SEQUENCE [LARGE SCALE GENOMIC DNA]</scope>
    <source>
        <strain evidence="9 10">KOR42</strain>
    </source>
</reference>
<keyword evidence="9" id="KW-0575">Peroxidase</keyword>
<feature type="domain" description="Cytochrome c" evidence="8">
    <location>
        <begin position="514"/>
        <end position="610"/>
    </location>
</feature>
<dbReference type="EMBL" id="SIHI01000009">
    <property type="protein sequence ID" value="TWT51990.1"/>
    <property type="molecule type" value="Genomic_DNA"/>
</dbReference>
<dbReference type="PANTHER" id="PTHR30600">
    <property type="entry name" value="CYTOCHROME C PEROXIDASE-RELATED"/>
    <property type="match status" value="1"/>
</dbReference>
<dbReference type="InterPro" id="IPR009056">
    <property type="entry name" value="Cyt_c-like_dom"/>
</dbReference>
<accession>A0A5C5WN00</accession>
<dbReference type="InterPro" id="IPR015943">
    <property type="entry name" value="WD40/YVTN_repeat-like_dom_sf"/>
</dbReference>
<evidence type="ECO:0000259" key="8">
    <source>
        <dbReference type="PROSITE" id="PS51007"/>
    </source>
</evidence>
<dbReference type="Gene3D" id="2.130.10.10">
    <property type="entry name" value="YVTN repeat-like/Quinoprotein amine dehydrogenase"/>
    <property type="match status" value="1"/>
</dbReference>
<dbReference type="SUPFAM" id="SSF51004">
    <property type="entry name" value="C-terminal (heme d1) domain of cytochrome cd1-nitrite reductase"/>
    <property type="match status" value="1"/>
</dbReference>